<dbReference type="Pfam" id="PF13180">
    <property type="entry name" value="PDZ_2"/>
    <property type="match status" value="1"/>
</dbReference>
<organism evidence="7 8">
    <name type="scientific">Clostridium acidisoli DSM 12555</name>
    <dbReference type="NCBI Taxonomy" id="1121291"/>
    <lineage>
        <taxon>Bacteria</taxon>
        <taxon>Bacillati</taxon>
        <taxon>Bacillota</taxon>
        <taxon>Clostridia</taxon>
        <taxon>Eubacteriales</taxon>
        <taxon>Clostridiaceae</taxon>
        <taxon>Clostridium</taxon>
    </lineage>
</organism>
<dbReference type="InterPro" id="IPR036034">
    <property type="entry name" value="PDZ_sf"/>
</dbReference>
<dbReference type="PANTHER" id="PTHR32060">
    <property type="entry name" value="TAIL-SPECIFIC PROTEASE"/>
    <property type="match status" value="1"/>
</dbReference>
<evidence type="ECO:0000256" key="1">
    <source>
        <dbReference type="ARBA" id="ARBA00009179"/>
    </source>
</evidence>
<name>A0A1W1XH24_9CLOT</name>
<dbReference type="CDD" id="cd07560">
    <property type="entry name" value="Peptidase_S41_CPP"/>
    <property type="match status" value="1"/>
</dbReference>
<protein>
    <submittedName>
        <fullName evidence="7">C-terminal processing peptidase-3. Serine peptidase. MEROPS family S41A</fullName>
    </submittedName>
</protein>
<reference evidence="7 8" key="1">
    <citation type="submission" date="2017-04" db="EMBL/GenBank/DDBJ databases">
        <authorList>
            <person name="Afonso C.L."/>
            <person name="Miller P.J."/>
            <person name="Scott M.A."/>
            <person name="Spackman E."/>
            <person name="Goraichik I."/>
            <person name="Dimitrov K.M."/>
            <person name="Suarez D.L."/>
            <person name="Swayne D.E."/>
        </authorList>
    </citation>
    <scope>NUCLEOTIDE SEQUENCE [LARGE SCALE GENOMIC DNA]</scope>
    <source>
        <strain evidence="7 8">DSM 12555</strain>
    </source>
</reference>
<dbReference type="AlphaFoldDB" id="A0A1W1XH24"/>
<dbReference type="GO" id="GO:0004175">
    <property type="term" value="F:endopeptidase activity"/>
    <property type="evidence" value="ECO:0007669"/>
    <property type="project" value="TreeGrafter"/>
</dbReference>
<dbReference type="PANTHER" id="PTHR32060:SF30">
    <property type="entry name" value="CARBOXY-TERMINAL PROCESSING PROTEASE CTPA"/>
    <property type="match status" value="1"/>
</dbReference>
<dbReference type="InterPro" id="IPR055210">
    <property type="entry name" value="CtpA/B_N"/>
</dbReference>
<keyword evidence="2 5" id="KW-0645">Protease</keyword>
<keyword evidence="3 5" id="KW-0378">Hydrolase</keyword>
<dbReference type="PROSITE" id="PS50106">
    <property type="entry name" value="PDZ"/>
    <property type="match status" value="1"/>
</dbReference>
<dbReference type="InterPro" id="IPR004447">
    <property type="entry name" value="Peptidase_S41A"/>
</dbReference>
<feature type="domain" description="PDZ" evidence="6">
    <location>
        <begin position="92"/>
        <end position="169"/>
    </location>
</feature>
<dbReference type="EMBL" id="FWXH01000005">
    <property type="protein sequence ID" value="SMC23306.1"/>
    <property type="molecule type" value="Genomic_DNA"/>
</dbReference>
<evidence type="ECO:0000313" key="8">
    <source>
        <dbReference type="Proteomes" id="UP000192468"/>
    </source>
</evidence>
<dbReference type="Proteomes" id="UP000192468">
    <property type="component" value="Unassembled WGS sequence"/>
</dbReference>
<dbReference type="NCBIfam" id="TIGR00225">
    <property type="entry name" value="prc"/>
    <property type="match status" value="1"/>
</dbReference>
<dbReference type="OrthoDB" id="9812068at2"/>
<accession>A0A1W1XH24</accession>
<gene>
    <name evidence="7" type="ORF">SAMN02745134_01871</name>
</gene>
<dbReference type="SMART" id="SM00228">
    <property type="entry name" value="PDZ"/>
    <property type="match status" value="1"/>
</dbReference>
<evidence type="ECO:0000256" key="3">
    <source>
        <dbReference type="ARBA" id="ARBA00022801"/>
    </source>
</evidence>
<dbReference type="Gene3D" id="3.90.226.10">
    <property type="entry name" value="2-enoyl-CoA Hydratase, Chain A, domain 1"/>
    <property type="match status" value="1"/>
</dbReference>
<dbReference type="Gene3D" id="2.30.42.10">
    <property type="match status" value="1"/>
</dbReference>
<dbReference type="GO" id="GO:0030288">
    <property type="term" value="C:outer membrane-bounded periplasmic space"/>
    <property type="evidence" value="ECO:0007669"/>
    <property type="project" value="TreeGrafter"/>
</dbReference>
<dbReference type="SUPFAM" id="SSF50156">
    <property type="entry name" value="PDZ domain-like"/>
    <property type="match status" value="1"/>
</dbReference>
<dbReference type="InterPro" id="IPR001478">
    <property type="entry name" value="PDZ"/>
</dbReference>
<dbReference type="CDD" id="cd06782">
    <property type="entry name" value="cpPDZ_CPP-like"/>
    <property type="match status" value="1"/>
</dbReference>
<dbReference type="SMART" id="SM00245">
    <property type="entry name" value="TSPc"/>
    <property type="match status" value="1"/>
</dbReference>
<evidence type="ECO:0000259" key="6">
    <source>
        <dbReference type="PROSITE" id="PS50106"/>
    </source>
</evidence>
<dbReference type="Pfam" id="PF03572">
    <property type="entry name" value="Peptidase_S41"/>
    <property type="match status" value="1"/>
</dbReference>
<evidence type="ECO:0000256" key="2">
    <source>
        <dbReference type="ARBA" id="ARBA00022670"/>
    </source>
</evidence>
<comment type="similarity">
    <text evidence="1 5">Belongs to the peptidase S41A family.</text>
</comment>
<dbReference type="GO" id="GO:0006508">
    <property type="term" value="P:proteolysis"/>
    <property type="evidence" value="ECO:0007669"/>
    <property type="project" value="UniProtKB-KW"/>
</dbReference>
<sequence length="403" mass="44202">MLKNKKKWIAITVVIVLLTDIAAFFIGNRVSLGLTNGNVEISRSSYNEIMKFQKLFLVRDELYKYYNGKISDDTLVSGAIKGMTDSLKDPYTVFMDESESKDFNSQIQGQDYVGIGIQVSNENNKIVVEAVFADSPAEKAGIKAKDVIEKVGGVAVTGNDLNKAVSMMKGKENTDVTITLNRAGKGSFDVKATRKKVSYSTVTGEMINDKIGYINITMFDENTGKNFNKELAELQSKGMKGLILDLRDNGGGVLEDSVSVASNFIEKDKIVTYIVDKNNKKEVYKSDGGSAIGMPLMVLVNGNTASASEILSGALKDYKAATLIGEKTFGKGIVQSTLNTGDSTQLKVTIAKWYTPLGENINHTGFKPDVEIKYPQDLMNKVYDRNTDPQFKKALDMVSEKVK</sequence>
<dbReference type="GO" id="GO:0008236">
    <property type="term" value="F:serine-type peptidase activity"/>
    <property type="evidence" value="ECO:0007669"/>
    <property type="project" value="UniProtKB-KW"/>
</dbReference>
<keyword evidence="4 5" id="KW-0720">Serine protease</keyword>
<dbReference type="SUPFAM" id="SSF52096">
    <property type="entry name" value="ClpP/crotonase"/>
    <property type="match status" value="1"/>
</dbReference>
<dbReference type="Pfam" id="PF22694">
    <property type="entry name" value="CtpB_N-like"/>
    <property type="match status" value="1"/>
</dbReference>
<evidence type="ECO:0000313" key="7">
    <source>
        <dbReference type="EMBL" id="SMC23306.1"/>
    </source>
</evidence>
<proteinExistence type="inferred from homology"/>
<dbReference type="InterPro" id="IPR005151">
    <property type="entry name" value="Tail-specific_protease"/>
</dbReference>
<keyword evidence="8" id="KW-1185">Reference proteome</keyword>
<dbReference type="InterPro" id="IPR029045">
    <property type="entry name" value="ClpP/crotonase-like_dom_sf"/>
</dbReference>
<dbReference type="GO" id="GO:0007165">
    <property type="term" value="P:signal transduction"/>
    <property type="evidence" value="ECO:0007669"/>
    <property type="project" value="TreeGrafter"/>
</dbReference>
<dbReference type="Gene3D" id="3.30.750.44">
    <property type="match status" value="1"/>
</dbReference>
<dbReference type="STRING" id="1121291.SAMN02745134_01871"/>
<evidence type="ECO:0000256" key="5">
    <source>
        <dbReference type="RuleBase" id="RU004404"/>
    </source>
</evidence>
<evidence type="ECO:0000256" key="4">
    <source>
        <dbReference type="ARBA" id="ARBA00022825"/>
    </source>
</evidence>